<dbReference type="SUPFAM" id="SSF55486">
    <property type="entry name" value="Metalloproteases ('zincins'), catalytic domain"/>
    <property type="match status" value="1"/>
</dbReference>
<protein>
    <recommendedName>
        <fullName evidence="1">Peptidase M1 membrane alanine aminopeptidase domain-containing protein</fullName>
    </recommendedName>
</protein>
<dbReference type="STRING" id="360411.AC812_15335"/>
<dbReference type="EMBL" id="LGHJ01000022">
    <property type="protein sequence ID" value="KPL73034.1"/>
    <property type="molecule type" value="Genomic_DNA"/>
</dbReference>
<organism evidence="2 3">
    <name type="scientific">Bellilinea caldifistulae</name>
    <dbReference type="NCBI Taxonomy" id="360411"/>
    <lineage>
        <taxon>Bacteria</taxon>
        <taxon>Bacillati</taxon>
        <taxon>Chloroflexota</taxon>
        <taxon>Anaerolineae</taxon>
        <taxon>Anaerolineales</taxon>
        <taxon>Anaerolineaceae</taxon>
        <taxon>Bellilinea</taxon>
    </lineage>
</organism>
<dbReference type="InterPro" id="IPR034015">
    <property type="entry name" value="M1_LTA4H"/>
</dbReference>
<accession>A0A0N8GLP0</accession>
<dbReference type="PATRIC" id="fig|360411.5.peg.1898"/>
<dbReference type="AlphaFoldDB" id="A0A0N8GLP0"/>
<keyword evidence="3" id="KW-1185">Reference proteome</keyword>
<feature type="domain" description="Peptidase M1 membrane alanine aminopeptidase" evidence="1">
    <location>
        <begin position="261"/>
        <end position="434"/>
    </location>
</feature>
<dbReference type="Proteomes" id="UP000050514">
    <property type="component" value="Unassembled WGS sequence"/>
</dbReference>
<evidence type="ECO:0000259" key="1">
    <source>
        <dbReference type="Pfam" id="PF01433"/>
    </source>
</evidence>
<dbReference type="GO" id="GO:0008237">
    <property type="term" value="F:metallopeptidase activity"/>
    <property type="evidence" value="ECO:0007669"/>
    <property type="project" value="InterPro"/>
</dbReference>
<name>A0A0N8GLP0_9CHLR</name>
<dbReference type="InterPro" id="IPR014782">
    <property type="entry name" value="Peptidase_M1_dom"/>
</dbReference>
<dbReference type="PANTHER" id="PTHR45726:SF3">
    <property type="entry name" value="LEUKOTRIENE A-4 HYDROLASE"/>
    <property type="match status" value="1"/>
</dbReference>
<dbReference type="PANTHER" id="PTHR45726">
    <property type="entry name" value="LEUKOTRIENE A-4 HYDROLASE"/>
    <property type="match status" value="1"/>
</dbReference>
<dbReference type="CDD" id="cd09604">
    <property type="entry name" value="M1_APN_like"/>
    <property type="match status" value="1"/>
</dbReference>
<proteinExistence type="predicted"/>
<dbReference type="InterPro" id="IPR027268">
    <property type="entry name" value="Peptidase_M4/M1_CTD_sf"/>
</dbReference>
<dbReference type="GO" id="GO:0008270">
    <property type="term" value="F:zinc ion binding"/>
    <property type="evidence" value="ECO:0007669"/>
    <property type="project" value="InterPro"/>
</dbReference>
<dbReference type="Gene3D" id="1.10.390.10">
    <property type="entry name" value="Neutral Protease Domain 2"/>
    <property type="match status" value="1"/>
</dbReference>
<reference evidence="2 3" key="1">
    <citation type="submission" date="2015-07" db="EMBL/GenBank/DDBJ databases">
        <title>Draft genome of Bellilinea caldifistulae DSM 17877.</title>
        <authorList>
            <person name="Hemp J."/>
            <person name="Ward L.M."/>
            <person name="Pace L.A."/>
            <person name="Fischer W.W."/>
        </authorList>
    </citation>
    <scope>NUCLEOTIDE SEQUENCE [LARGE SCALE GENOMIC DNA]</scope>
    <source>
        <strain evidence="2 3">GOMI-1</strain>
    </source>
</reference>
<sequence length="443" mass="51360">MPEITPAPQALPAYTIQAIYDAAQKRVAVNQVIQFTHLSVKPLSEILLIVEPNRFPNGFVLSRLENQITGQALDWELQRNWLRIALDAPLSFQDSISIVAEYSLQLPEIPPPSDTSKPQIYGYTLRQTNLVDWYLWLPPYNEDTGWVIHPPAFFGEYTVYPLADFEVIFDVVNSPRQVIVAASSSPVENHQNHWEYRLSQARNFAISISADFEVNEVEVDGVKISHYFFPLYRRQGEVVLNHTLQAFRLYSELFGELSRSSISVVQADFLDGMEFDGLFFLSKGFYDLYDGTDKGYLTLITVHETAHQWWYAEVANDQAQHPWLDESLCTYAERLYYERYLPELVDWWWFYRVNFYQPQGVIDLPVYDYNGYLAYRDAVYLRGAAFLEELRNFVGNESFFEGLALYYADNSGKIAAPDDFFKAFNLTEQDVRERFSSFFASSP</sequence>
<gene>
    <name evidence="2" type="ORF">AC812_15335</name>
</gene>
<evidence type="ECO:0000313" key="3">
    <source>
        <dbReference type="Proteomes" id="UP000050514"/>
    </source>
</evidence>
<dbReference type="Pfam" id="PF01433">
    <property type="entry name" value="Peptidase_M1"/>
    <property type="match status" value="1"/>
</dbReference>
<comment type="caution">
    <text evidence="2">The sequence shown here is derived from an EMBL/GenBank/DDBJ whole genome shotgun (WGS) entry which is preliminary data.</text>
</comment>
<evidence type="ECO:0000313" key="2">
    <source>
        <dbReference type="EMBL" id="KPL73034.1"/>
    </source>
</evidence>